<protein>
    <submittedName>
        <fullName evidence="2">Uncharacterized protein</fullName>
    </submittedName>
</protein>
<dbReference type="Proteomes" id="UP000198864">
    <property type="component" value="Unassembled WGS sequence"/>
</dbReference>
<gene>
    <name evidence="2" type="ORF">GA0070561_6383</name>
    <name evidence="1" type="ORF">GAR05_03939</name>
</gene>
<dbReference type="AlphaFoldDB" id="A0A1C5A6L5"/>
<dbReference type="Proteomes" id="UP000249334">
    <property type="component" value="Unassembled WGS sequence"/>
</dbReference>
<dbReference type="InterPro" id="IPR006311">
    <property type="entry name" value="TAT_signal"/>
</dbReference>
<name>A0A1C5A6L5_9ACTN</name>
<dbReference type="RefSeq" id="WP_091408022.1">
    <property type="nucleotide sequence ID" value="NZ_FMCR01000008.1"/>
</dbReference>
<reference evidence="2 3" key="1">
    <citation type="submission" date="2016-06" db="EMBL/GenBank/DDBJ databases">
        <authorList>
            <person name="Kjaerup R.B."/>
            <person name="Dalgaard T.S."/>
            <person name="Juul-Madsen H.R."/>
        </authorList>
    </citation>
    <scope>NUCLEOTIDE SEQUENCE [LARGE SCALE GENOMIC DNA]</scope>
    <source>
        <strain evidence="2 3">DSM 44871</strain>
    </source>
</reference>
<reference evidence="1 4" key="2">
    <citation type="submission" date="2018-03" db="EMBL/GenBank/DDBJ databases">
        <title>Genomic framework for the identification of Micromonospora saelicesensis and Micromonospora noduli.</title>
        <authorList>
            <person name="Riesco R."/>
            <person name="Trujillo M.E."/>
        </authorList>
    </citation>
    <scope>NUCLEOTIDE SEQUENCE [LARGE SCALE GENOMIC DNA]</scope>
    <source>
        <strain evidence="1 4">GAR05</strain>
    </source>
</reference>
<proteinExistence type="predicted"/>
<sequence>MSEIVSASETTSARRRPWLGRVGVVGVVAAASLLPALPAHADVYYQVCRPNTLGQVCVSYNWTSRTAAANAQNTTGVTRSITLRLLSQPGGSVLASTTRSVTHNNWVGVPAGNRGYGPYCGVIQDGQAVCLPSTPPPGFPR</sequence>
<keyword evidence="4" id="KW-1185">Reference proteome</keyword>
<evidence type="ECO:0000313" key="1">
    <source>
        <dbReference type="EMBL" id="RAN96705.1"/>
    </source>
</evidence>
<accession>A0A1C5A6L5</accession>
<organism evidence="2 3">
    <name type="scientific">Micromonospora saelicesensis</name>
    <dbReference type="NCBI Taxonomy" id="285676"/>
    <lineage>
        <taxon>Bacteria</taxon>
        <taxon>Bacillati</taxon>
        <taxon>Actinomycetota</taxon>
        <taxon>Actinomycetes</taxon>
        <taxon>Micromonosporales</taxon>
        <taxon>Micromonosporaceae</taxon>
        <taxon>Micromonospora</taxon>
    </lineage>
</organism>
<dbReference type="EMBL" id="PXXW01000030">
    <property type="protein sequence ID" value="RAN96705.1"/>
    <property type="molecule type" value="Genomic_DNA"/>
</dbReference>
<evidence type="ECO:0000313" key="4">
    <source>
        <dbReference type="Proteomes" id="UP000249334"/>
    </source>
</evidence>
<evidence type="ECO:0000313" key="3">
    <source>
        <dbReference type="Proteomes" id="UP000198864"/>
    </source>
</evidence>
<dbReference type="EMBL" id="FMCR01000008">
    <property type="protein sequence ID" value="SCF40809.1"/>
    <property type="molecule type" value="Genomic_DNA"/>
</dbReference>
<dbReference type="PROSITE" id="PS51318">
    <property type="entry name" value="TAT"/>
    <property type="match status" value="1"/>
</dbReference>
<evidence type="ECO:0000313" key="2">
    <source>
        <dbReference type="EMBL" id="SCF40809.1"/>
    </source>
</evidence>